<keyword evidence="6 10" id="KW-1133">Transmembrane helix</keyword>
<feature type="transmembrane region" description="Helical" evidence="10">
    <location>
        <begin position="204"/>
        <end position="222"/>
    </location>
</feature>
<dbReference type="GO" id="GO:0034626">
    <property type="term" value="P:fatty acid elongation, polyunsaturated fatty acid"/>
    <property type="evidence" value="ECO:0007669"/>
    <property type="project" value="TreeGrafter"/>
</dbReference>
<keyword evidence="2 10" id="KW-0444">Lipid biosynthesis</keyword>
<comment type="catalytic activity">
    <reaction evidence="10">
        <text>a very-long-chain acyl-CoA + malonyl-CoA + H(+) = a very-long-chain 3-oxoacyl-CoA + CO2 + CoA</text>
        <dbReference type="Rhea" id="RHEA:32727"/>
        <dbReference type="ChEBI" id="CHEBI:15378"/>
        <dbReference type="ChEBI" id="CHEBI:16526"/>
        <dbReference type="ChEBI" id="CHEBI:57287"/>
        <dbReference type="ChEBI" id="CHEBI:57384"/>
        <dbReference type="ChEBI" id="CHEBI:90725"/>
        <dbReference type="ChEBI" id="CHEBI:90736"/>
        <dbReference type="EC" id="2.3.1.199"/>
    </reaction>
</comment>
<protein>
    <recommendedName>
        <fullName evidence="10">Elongation of very long chain fatty acids protein</fullName>
        <ecNumber evidence="10">2.3.1.199</ecNumber>
    </recommendedName>
    <alternativeName>
        <fullName evidence="10">Very-long-chain 3-oxoacyl-CoA synthase</fullName>
    </alternativeName>
</protein>
<feature type="transmembrane region" description="Helical" evidence="10">
    <location>
        <begin position="107"/>
        <end position="132"/>
    </location>
</feature>
<dbReference type="GO" id="GO:0009922">
    <property type="term" value="F:fatty acid elongase activity"/>
    <property type="evidence" value="ECO:0007669"/>
    <property type="project" value="UniProtKB-EC"/>
</dbReference>
<dbReference type="Pfam" id="PF01151">
    <property type="entry name" value="ELO"/>
    <property type="match status" value="1"/>
</dbReference>
<dbReference type="GO" id="GO:0030148">
    <property type="term" value="P:sphingolipid biosynthetic process"/>
    <property type="evidence" value="ECO:0007669"/>
    <property type="project" value="TreeGrafter"/>
</dbReference>
<evidence type="ECO:0000256" key="8">
    <source>
        <dbReference type="ARBA" id="ARBA00023136"/>
    </source>
</evidence>
<evidence type="ECO:0000256" key="7">
    <source>
        <dbReference type="ARBA" id="ARBA00023098"/>
    </source>
</evidence>
<evidence type="ECO:0000313" key="12">
    <source>
        <dbReference type="Proteomes" id="UP001152799"/>
    </source>
</evidence>
<keyword evidence="5 10" id="KW-0276">Fatty acid metabolism</keyword>
<accession>A0A9N9QNR2</accession>
<dbReference type="GO" id="GO:0034625">
    <property type="term" value="P:fatty acid elongation, monounsaturated fatty acid"/>
    <property type="evidence" value="ECO:0007669"/>
    <property type="project" value="TreeGrafter"/>
</dbReference>
<keyword evidence="8 10" id="KW-0472">Membrane</keyword>
<dbReference type="EMBL" id="OU892279">
    <property type="protein sequence ID" value="CAG9765607.1"/>
    <property type="molecule type" value="Genomic_DNA"/>
</dbReference>
<keyword evidence="7 10" id="KW-0443">Lipid metabolism</keyword>
<evidence type="ECO:0000256" key="1">
    <source>
        <dbReference type="ARBA" id="ARBA00004141"/>
    </source>
</evidence>
<dbReference type="GO" id="GO:0019367">
    <property type="term" value="P:fatty acid elongation, saturated fatty acid"/>
    <property type="evidence" value="ECO:0007669"/>
    <property type="project" value="TreeGrafter"/>
</dbReference>
<evidence type="ECO:0000256" key="10">
    <source>
        <dbReference type="RuleBase" id="RU361115"/>
    </source>
</evidence>
<name>A0A9N9QNR2_9CUCU</name>
<evidence type="ECO:0000313" key="11">
    <source>
        <dbReference type="EMBL" id="CAG9765607.1"/>
    </source>
</evidence>
<comment type="subcellular location">
    <subcellularLocation>
        <location evidence="1">Membrane</location>
        <topology evidence="1">Multi-pass membrane protein</topology>
    </subcellularLocation>
</comment>
<dbReference type="PANTHER" id="PTHR11157:SF113">
    <property type="entry name" value="ELONGATION OF VERY LONG CHAIN FATTY ACIDS PROTEIN"/>
    <property type="match status" value="1"/>
</dbReference>
<dbReference type="AlphaFoldDB" id="A0A9N9QNR2"/>
<evidence type="ECO:0000256" key="3">
    <source>
        <dbReference type="ARBA" id="ARBA00022679"/>
    </source>
</evidence>
<keyword evidence="4 10" id="KW-0812">Transmembrane</keyword>
<dbReference type="Proteomes" id="UP001152799">
    <property type="component" value="Chromosome 3"/>
</dbReference>
<organism evidence="11 12">
    <name type="scientific">Ceutorhynchus assimilis</name>
    <name type="common">cabbage seed weevil</name>
    <dbReference type="NCBI Taxonomy" id="467358"/>
    <lineage>
        <taxon>Eukaryota</taxon>
        <taxon>Metazoa</taxon>
        <taxon>Ecdysozoa</taxon>
        <taxon>Arthropoda</taxon>
        <taxon>Hexapoda</taxon>
        <taxon>Insecta</taxon>
        <taxon>Pterygota</taxon>
        <taxon>Neoptera</taxon>
        <taxon>Endopterygota</taxon>
        <taxon>Coleoptera</taxon>
        <taxon>Polyphaga</taxon>
        <taxon>Cucujiformia</taxon>
        <taxon>Curculionidae</taxon>
        <taxon>Ceutorhynchinae</taxon>
        <taxon>Ceutorhynchus</taxon>
    </lineage>
</organism>
<dbReference type="OrthoDB" id="434092at2759"/>
<feature type="transmembrane region" description="Helical" evidence="10">
    <location>
        <begin position="23"/>
        <end position="47"/>
    </location>
</feature>
<evidence type="ECO:0000256" key="4">
    <source>
        <dbReference type="ARBA" id="ARBA00022692"/>
    </source>
</evidence>
<keyword evidence="9 10" id="KW-0275">Fatty acid biosynthesis</keyword>
<evidence type="ECO:0000256" key="9">
    <source>
        <dbReference type="ARBA" id="ARBA00023160"/>
    </source>
</evidence>
<dbReference type="GO" id="GO:0042761">
    <property type="term" value="P:very long-chain fatty acid biosynthetic process"/>
    <property type="evidence" value="ECO:0007669"/>
    <property type="project" value="TreeGrafter"/>
</dbReference>
<feature type="transmembrane region" description="Helical" evidence="10">
    <location>
        <begin position="68"/>
        <end position="87"/>
    </location>
</feature>
<dbReference type="EC" id="2.3.1.199" evidence="10"/>
<dbReference type="PANTHER" id="PTHR11157">
    <property type="entry name" value="FATTY ACID ACYL TRANSFERASE-RELATED"/>
    <property type="match status" value="1"/>
</dbReference>
<keyword evidence="12" id="KW-1185">Reference proteome</keyword>
<reference evidence="11" key="1">
    <citation type="submission" date="2022-01" db="EMBL/GenBank/DDBJ databases">
        <authorList>
            <person name="King R."/>
        </authorList>
    </citation>
    <scope>NUCLEOTIDE SEQUENCE</scope>
</reference>
<dbReference type="InterPro" id="IPR002076">
    <property type="entry name" value="ELO_fam"/>
</dbReference>
<dbReference type="GO" id="GO:0005789">
    <property type="term" value="C:endoplasmic reticulum membrane"/>
    <property type="evidence" value="ECO:0007669"/>
    <property type="project" value="TreeGrafter"/>
</dbReference>
<evidence type="ECO:0000256" key="2">
    <source>
        <dbReference type="ARBA" id="ARBA00022516"/>
    </source>
</evidence>
<evidence type="ECO:0000256" key="6">
    <source>
        <dbReference type="ARBA" id="ARBA00022989"/>
    </source>
</evidence>
<comment type="similarity">
    <text evidence="10">Belongs to the ELO family.</text>
</comment>
<gene>
    <name evidence="11" type="ORF">CEUTPL_LOCUS6212</name>
</gene>
<sequence>MTTVAEYIGDFLREKADKRVSNWFLMSSLMPTLGIISIYLTLVYVILPAYMKNRKPFQLTKIIKAYNLFQITSCSIIIYWMATSGWVQGDYSLGCQPIDYSNNPKALYLLQGFHWTYFLKMTELIETIFFILRKKNNQVTKLHVYHHASSMTLAWIGCKFIGGGMSCVPVLLNSFIHILMYTYYYLAALGPSWQKRLAPWKPRLTIAQMVQFTLLIIHSMAVFSPNCAGPRPFILLYLPNVVIIYKMFYDFYKASYHAKKTAQKVK</sequence>
<feature type="transmembrane region" description="Helical" evidence="10">
    <location>
        <begin position="174"/>
        <end position="192"/>
    </location>
</feature>
<proteinExistence type="inferred from homology"/>
<feature type="transmembrane region" description="Helical" evidence="10">
    <location>
        <begin position="234"/>
        <end position="252"/>
    </location>
</feature>
<keyword evidence="3 10" id="KW-0808">Transferase</keyword>
<evidence type="ECO:0000256" key="5">
    <source>
        <dbReference type="ARBA" id="ARBA00022832"/>
    </source>
</evidence>